<gene>
    <name evidence="4" type="ORF">BBF96_00095</name>
</gene>
<dbReference type="InterPro" id="IPR001303">
    <property type="entry name" value="Aldolase_II/adducin_N"/>
</dbReference>
<protein>
    <recommendedName>
        <fullName evidence="3">Class II aldolase/adducin N-terminal domain-containing protein</fullName>
    </recommendedName>
</protein>
<dbReference type="RefSeq" id="WP_127015275.1">
    <property type="nucleotide sequence ID" value="NZ_CP016379.1"/>
</dbReference>
<evidence type="ECO:0000313" key="4">
    <source>
        <dbReference type="EMBL" id="AZR71945.1"/>
    </source>
</evidence>
<dbReference type="SMART" id="SM01007">
    <property type="entry name" value="Aldolase_II"/>
    <property type="match status" value="1"/>
</dbReference>
<dbReference type="AlphaFoldDB" id="A0A3S9SUI5"/>
<feature type="domain" description="Class II aldolase/adducin N-terminal" evidence="3">
    <location>
        <begin position="8"/>
        <end position="184"/>
    </location>
</feature>
<dbReference type="EMBL" id="CP016379">
    <property type="protein sequence ID" value="AZR71945.1"/>
    <property type="molecule type" value="Genomic_DNA"/>
</dbReference>
<keyword evidence="1" id="KW-0479">Metal-binding</keyword>
<reference evidence="4 5" key="1">
    <citation type="submission" date="2016-07" db="EMBL/GenBank/DDBJ databases">
        <title>Genome and transcriptome analysis of iron-reducing fermentative bacteria Anoxybacter fermentans.</title>
        <authorList>
            <person name="Zeng X."/>
            <person name="Shao Z."/>
        </authorList>
    </citation>
    <scope>NUCLEOTIDE SEQUENCE [LARGE SCALE GENOMIC DNA]</scope>
    <source>
        <strain evidence="4 5">DY22613</strain>
    </source>
</reference>
<keyword evidence="2" id="KW-0456">Lyase</keyword>
<dbReference type="PANTHER" id="PTHR22789:SF0">
    <property type="entry name" value="3-OXO-TETRONATE 4-PHOSPHATE DECARBOXYLASE-RELATED"/>
    <property type="match status" value="1"/>
</dbReference>
<dbReference type="OrthoDB" id="9794581at2"/>
<evidence type="ECO:0000313" key="5">
    <source>
        <dbReference type="Proteomes" id="UP000267250"/>
    </source>
</evidence>
<dbReference type="GO" id="GO:0019323">
    <property type="term" value="P:pentose catabolic process"/>
    <property type="evidence" value="ECO:0007669"/>
    <property type="project" value="TreeGrafter"/>
</dbReference>
<name>A0A3S9SUI5_9FIRM</name>
<dbReference type="Gene3D" id="3.40.225.10">
    <property type="entry name" value="Class II aldolase/adducin N-terminal domain"/>
    <property type="match status" value="1"/>
</dbReference>
<dbReference type="Proteomes" id="UP000267250">
    <property type="component" value="Chromosome"/>
</dbReference>
<sequence length="214" mass="23406">MLMLEVRKKVIETARKMLKYGLTTGTFGNISIRHQEILVAITPSGVDYESMIPEDVVIVDLNGQVIDGDLKPSSEMPMHLALYRKRADIQAVVHTHSPYASAFAVLGQEIPVVLAEMASVVGGSVKVAPYCRPGSAEMGREVVRCLRDRTGVLLANHGVVAIGSTVDEALGVAQVIEDSARIYQLAVAMGNPRILPEDEIRVLREQYIKHYGQK</sequence>
<dbReference type="PANTHER" id="PTHR22789">
    <property type="entry name" value="FUCULOSE PHOSPHATE ALDOLASE"/>
    <property type="match status" value="1"/>
</dbReference>
<organism evidence="4 5">
    <name type="scientific">Anoxybacter fermentans</name>
    <dbReference type="NCBI Taxonomy" id="1323375"/>
    <lineage>
        <taxon>Bacteria</taxon>
        <taxon>Bacillati</taxon>
        <taxon>Bacillota</taxon>
        <taxon>Clostridia</taxon>
        <taxon>Halanaerobiales</taxon>
        <taxon>Anoxybacter</taxon>
    </lineage>
</organism>
<evidence type="ECO:0000256" key="2">
    <source>
        <dbReference type="ARBA" id="ARBA00023239"/>
    </source>
</evidence>
<dbReference type="GO" id="GO:0005829">
    <property type="term" value="C:cytosol"/>
    <property type="evidence" value="ECO:0007669"/>
    <property type="project" value="TreeGrafter"/>
</dbReference>
<proteinExistence type="predicted"/>
<dbReference type="InterPro" id="IPR050197">
    <property type="entry name" value="Aldolase_class_II_sugar_metab"/>
</dbReference>
<dbReference type="Pfam" id="PF00596">
    <property type="entry name" value="Aldolase_II"/>
    <property type="match status" value="1"/>
</dbReference>
<keyword evidence="5" id="KW-1185">Reference proteome</keyword>
<dbReference type="InterPro" id="IPR036409">
    <property type="entry name" value="Aldolase_II/adducin_N_sf"/>
</dbReference>
<dbReference type="GO" id="GO:0046872">
    <property type="term" value="F:metal ion binding"/>
    <property type="evidence" value="ECO:0007669"/>
    <property type="project" value="UniProtKB-KW"/>
</dbReference>
<accession>A0A3S9SUI5</accession>
<dbReference type="SUPFAM" id="SSF53639">
    <property type="entry name" value="AraD/HMP-PK domain-like"/>
    <property type="match status" value="1"/>
</dbReference>
<dbReference type="GO" id="GO:0016832">
    <property type="term" value="F:aldehyde-lyase activity"/>
    <property type="evidence" value="ECO:0007669"/>
    <property type="project" value="TreeGrafter"/>
</dbReference>
<dbReference type="KEGG" id="aft:BBF96_00095"/>
<evidence type="ECO:0000259" key="3">
    <source>
        <dbReference type="SMART" id="SM01007"/>
    </source>
</evidence>
<evidence type="ECO:0000256" key="1">
    <source>
        <dbReference type="ARBA" id="ARBA00022723"/>
    </source>
</evidence>